<sequence length="45" mass="4991">MELNHKHACVQQVLLDIVATMIVVFIVAVVVAVKENIELVTEFAL</sequence>
<dbReference type="HOGENOM" id="CLU_3195426_0_0_9"/>
<accession>C2CGW5</accession>
<name>C2CGW5_9FIRM</name>
<dbReference type="EMBL" id="ACGC01000033">
    <property type="protein sequence ID" value="EEI83195.1"/>
    <property type="molecule type" value="Genomic_DNA"/>
</dbReference>
<evidence type="ECO:0000313" key="2">
    <source>
        <dbReference type="EMBL" id="EEI83195.1"/>
    </source>
</evidence>
<dbReference type="AlphaFoldDB" id="C2CGW5"/>
<organism evidence="2 3">
    <name type="scientific">Anaerococcus tetradius ATCC 35098</name>
    <dbReference type="NCBI Taxonomy" id="525255"/>
    <lineage>
        <taxon>Bacteria</taxon>
        <taxon>Bacillati</taxon>
        <taxon>Bacillota</taxon>
        <taxon>Tissierellia</taxon>
        <taxon>Tissierellales</taxon>
        <taxon>Peptoniphilaceae</taxon>
        <taxon>Anaerococcus</taxon>
    </lineage>
</organism>
<protein>
    <submittedName>
        <fullName evidence="2">Uncharacterized protein</fullName>
    </submittedName>
</protein>
<dbReference type="Proteomes" id="UP000003744">
    <property type="component" value="Unassembled WGS sequence"/>
</dbReference>
<evidence type="ECO:0000313" key="3">
    <source>
        <dbReference type="Proteomes" id="UP000003744"/>
    </source>
</evidence>
<keyword evidence="1" id="KW-1133">Transmembrane helix</keyword>
<reference evidence="2 3" key="1">
    <citation type="submission" date="2009-01" db="EMBL/GenBank/DDBJ databases">
        <authorList>
            <person name="Qin X."/>
            <person name="Bachman B."/>
            <person name="Battles P."/>
            <person name="Bell A."/>
            <person name="Bess C."/>
            <person name="Bickham C."/>
            <person name="Chaboub L."/>
            <person name="Chen D."/>
            <person name="Coyle M."/>
            <person name="Deiros D.R."/>
            <person name="Dinh H."/>
            <person name="Forbes L."/>
            <person name="Fowler G."/>
            <person name="Francisco L."/>
            <person name="Fu Q."/>
            <person name="Gubbala S."/>
            <person name="Hale W."/>
            <person name="Han Y."/>
            <person name="Hemphill L."/>
            <person name="Highlander S.K."/>
            <person name="Hirani K."/>
            <person name="Hogues M."/>
            <person name="Jackson L."/>
            <person name="Jakkamsetti A."/>
            <person name="Javaid M."/>
            <person name="Jiang H."/>
            <person name="Korchina V."/>
            <person name="Kovar C."/>
            <person name="Lara F."/>
            <person name="Lee S."/>
            <person name="Mata R."/>
            <person name="Mathew T."/>
            <person name="Moen C."/>
            <person name="Morales K."/>
            <person name="Munidasa M."/>
            <person name="Nazareth L."/>
            <person name="Ngo R."/>
            <person name="Nguyen L."/>
            <person name="Okwuonu G."/>
            <person name="Ongeri F."/>
            <person name="Patil S."/>
            <person name="Petrosino J."/>
            <person name="Pham C."/>
            <person name="Pham P."/>
            <person name="Pu L.-L."/>
            <person name="Puazo M."/>
            <person name="Raj R."/>
            <person name="Reid J."/>
            <person name="Rouhana J."/>
            <person name="Saada N."/>
            <person name="Shang Y."/>
            <person name="Simmons D."/>
            <person name="Thornton R."/>
            <person name="Warren J."/>
            <person name="Weissenberger G."/>
            <person name="Zhang J."/>
            <person name="Zhang L."/>
            <person name="Zhou C."/>
            <person name="Zhu D."/>
            <person name="Muzny D."/>
            <person name="Worley K."/>
            <person name="Gibbs R."/>
        </authorList>
    </citation>
    <scope>NUCLEOTIDE SEQUENCE [LARGE SCALE GENOMIC DNA]</scope>
    <source>
        <strain evidence="2 3">ATCC 35098</strain>
    </source>
</reference>
<evidence type="ECO:0000256" key="1">
    <source>
        <dbReference type="SAM" id="Phobius"/>
    </source>
</evidence>
<keyword evidence="1" id="KW-0812">Transmembrane</keyword>
<keyword evidence="1" id="KW-0472">Membrane</keyword>
<gene>
    <name evidence="2" type="ORF">HMPREF0077_0725</name>
</gene>
<comment type="caution">
    <text evidence="2">The sequence shown here is derived from an EMBL/GenBank/DDBJ whole genome shotgun (WGS) entry which is preliminary data.</text>
</comment>
<proteinExistence type="predicted"/>
<feature type="transmembrane region" description="Helical" evidence="1">
    <location>
        <begin position="12"/>
        <end position="33"/>
    </location>
</feature>